<dbReference type="InterPro" id="IPR005467">
    <property type="entry name" value="His_kinase_dom"/>
</dbReference>
<keyword evidence="12" id="KW-1185">Reference proteome</keyword>
<dbReference type="AlphaFoldDB" id="A0A426V6F7"/>
<dbReference type="InterPro" id="IPR036097">
    <property type="entry name" value="HisK_dim/P_sf"/>
</dbReference>
<dbReference type="Gene3D" id="3.40.50.2300">
    <property type="match status" value="1"/>
</dbReference>
<dbReference type="PROSITE" id="PS50113">
    <property type="entry name" value="PAC"/>
    <property type="match status" value="1"/>
</dbReference>
<evidence type="ECO:0000259" key="10">
    <source>
        <dbReference type="PROSITE" id="PS50113"/>
    </source>
</evidence>
<feature type="domain" description="Histidine kinase" evidence="7">
    <location>
        <begin position="171"/>
        <end position="398"/>
    </location>
</feature>
<organism evidence="11 12">
    <name type="scientific">Aquabacterium soli</name>
    <dbReference type="NCBI Taxonomy" id="2493092"/>
    <lineage>
        <taxon>Bacteria</taxon>
        <taxon>Pseudomonadati</taxon>
        <taxon>Pseudomonadota</taxon>
        <taxon>Betaproteobacteria</taxon>
        <taxon>Burkholderiales</taxon>
        <taxon>Aquabacterium</taxon>
    </lineage>
</organism>
<dbReference type="SMART" id="SM00448">
    <property type="entry name" value="REC"/>
    <property type="match status" value="1"/>
</dbReference>
<evidence type="ECO:0000256" key="5">
    <source>
        <dbReference type="PROSITE-ProRule" id="PRU00169"/>
    </source>
</evidence>
<evidence type="ECO:0000256" key="1">
    <source>
        <dbReference type="ARBA" id="ARBA00000085"/>
    </source>
</evidence>
<dbReference type="InterPro" id="IPR000700">
    <property type="entry name" value="PAS-assoc_C"/>
</dbReference>
<dbReference type="InterPro" id="IPR003594">
    <property type="entry name" value="HATPase_dom"/>
</dbReference>
<dbReference type="PROSITE" id="PS50110">
    <property type="entry name" value="RESPONSE_REGULATORY"/>
    <property type="match status" value="1"/>
</dbReference>
<dbReference type="InterPro" id="IPR035965">
    <property type="entry name" value="PAS-like_dom_sf"/>
</dbReference>
<sequence length="545" mass="58703">MSDSSSNVHPNASLAAQQAPTPRAQATNQELALMADRITDAVLVCDAQRCIRWANPAFTRLTGYTLEDAYGRQVEELLSGPQTDAEAVRRINQWISQGEGVERVAMCQHHKDGDAFWVERTVQPLPGPDGAVDRYIEILTDLHAQRWAQQEHHSRLEAEVALARRTTFLGQLSLGMRGPLNTIVGFSQLLDMDIQAGPDARRQVGNIQQAAQQLIHLLDKAVKLANAEDRALPVHAQRVNLLAVSKETSHALEAAARERRVTLVIEGDGPTAWADPVHVRDVLTQVLRFAISHCPADNTVWVSCRHSPDHGRALIEVNHPGGDGLLPGGDAGRLFEPFKAVPNNAPSARQGQSVDELDDHGMGLAIAQRLAELMNGGLGVTTALGKGVMFTLNLPLADRLVSPPAAPSAAHPPAGIELPPLRIIHVEDNALNRSLVEALFAAYPQVQLSSFATASQGLAAIQGEMPDVGLVDINLPDGSGLDLCRTLRASPLTRRVPLIALSGDALPDHIARALQAGFNHYLVKPIQLQRLLGILAGMPANPPPR</sequence>
<dbReference type="SMART" id="SM00387">
    <property type="entry name" value="HATPase_c"/>
    <property type="match status" value="1"/>
</dbReference>
<dbReference type="SUPFAM" id="SSF55874">
    <property type="entry name" value="ATPase domain of HSP90 chaperone/DNA topoisomerase II/histidine kinase"/>
    <property type="match status" value="1"/>
</dbReference>
<dbReference type="Pfam" id="PF02518">
    <property type="entry name" value="HATPase_c"/>
    <property type="match status" value="1"/>
</dbReference>
<dbReference type="CDD" id="cd00130">
    <property type="entry name" value="PAS"/>
    <property type="match status" value="1"/>
</dbReference>
<dbReference type="NCBIfam" id="TIGR00229">
    <property type="entry name" value="sensory_box"/>
    <property type="match status" value="1"/>
</dbReference>
<dbReference type="SMART" id="SM00091">
    <property type="entry name" value="PAS"/>
    <property type="match status" value="1"/>
</dbReference>
<dbReference type="PROSITE" id="PS50112">
    <property type="entry name" value="PAS"/>
    <property type="match status" value="1"/>
</dbReference>
<dbReference type="Gene3D" id="3.30.450.20">
    <property type="entry name" value="PAS domain"/>
    <property type="match status" value="1"/>
</dbReference>
<dbReference type="InterPro" id="IPR001789">
    <property type="entry name" value="Sig_transdc_resp-reg_receiver"/>
</dbReference>
<dbReference type="Pfam" id="PF00072">
    <property type="entry name" value="Response_reg"/>
    <property type="match status" value="1"/>
</dbReference>
<dbReference type="EMBL" id="RSED01000022">
    <property type="protein sequence ID" value="RRS02435.1"/>
    <property type="molecule type" value="Genomic_DNA"/>
</dbReference>
<protein>
    <recommendedName>
        <fullName evidence="2">histidine kinase</fullName>
        <ecNumber evidence="2">2.7.13.3</ecNumber>
    </recommendedName>
</protein>
<proteinExistence type="predicted"/>
<dbReference type="InterPro" id="IPR000014">
    <property type="entry name" value="PAS"/>
</dbReference>
<evidence type="ECO:0000256" key="2">
    <source>
        <dbReference type="ARBA" id="ARBA00012438"/>
    </source>
</evidence>
<gene>
    <name evidence="11" type="ORF">EIP75_20405</name>
</gene>
<dbReference type="InterPro" id="IPR036890">
    <property type="entry name" value="HATPase_C_sf"/>
</dbReference>
<dbReference type="SUPFAM" id="SSF52172">
    <property type="entry name" value="CheY-like"/>
    <property type="match status" value="1"/>
</dbReference>
<evidence type="ECO:0000256" key="6">
    <source>
        <dbReference type="SAM" id="MobiDB-lite"/>
    </source>
</evidence>
<feature type="compositionally biased region" description="Polar residues" evidence="6">
    <location>
        <begin position="1"/>
        <end position="10"/>
    </location>
</feature>
<evidence type="ECO:0000313" key="12">
    <source>
        <dbReference type="Proteomes" id="UP000269265"/>
    </source>
</evidence>
<evidence type="ECO:0000259" key="9">
    <source>
        <dbReference type="PROSITE" id="PS50112"/>
    </source>
</evidence>
<dbReference type="Gene3D" id="3.30.565.10">
    <property type="entry name" value="Histidine kinase-like ATPase, C-terminal domain"/>
    <property type="match status" value="1"/>
</dbReference>
<name>A0A426V6F7_9BURK</name>
<dbReference type="InterPro" id="IPR003661">
    <property type="entry name" value="HisK_dim/P_dom"/>
</dbReference>
<dbReference type="InterPro" id="IPR011006">
    <property type="entry name" value="CheY-like_superfamily"/>
</dbReference>
<dbReference type="Pfam" id="PF00512">
    <property type="entry name" value="HisKA"/>
    <property type="match status" value="1"/>
</dbReference>
<evidence type="ECO:0000259" key="7">
    <source>
        <dbReference type="PROSITE" id="PS50109"/>
    </source>
</evidence>
<evidence type="ECO:0000256" key="3">
    <source>
        <dbReference type="ARBA" id="ARBA00022679"/>
    </source>
</evidence>
<dbReference type="InterPro" id="IPR013656">
    <property type="entry name" value="PAS_4"/>
</dbReference>
<dbReference type="SUPFAM" id="SSF55785">
    <property type="entry name" value="PYP-like sensor domain (PAS domain)"/>
    <property type="match status" value="1"/>
</dbReference>
<comment type="catalytic activity">
    <reaction evidence="1">
        <text>ATP + protein L-histidine = ADP + protein N-phospho-L-histidine.</text>
        <dbReference type="EC" id="2.7.13.3"/>
    </reaction>
</comment>
<dbReference type="EC" id="2.7.13.3" evidence="2"/>
<feature type="compositionally biased region" description="Low complexity" evidence="6">
    <location>
        <begin position="15"/>
        <end position="25"/>
    </location>
</feature>
<dbReference type="CDD" id="cd00082">
    <property type="entry name" value="HisKA"/>
    <property type="match status" value="1"/>
</dbReference>
<feature type="modified residue" description="4-aspartylphosphate" evidence="5">
    <location>
        <position position="472"/>
    </location>
</feature>
<accession>A0A426V6F7</accession>
<feature type="region of interest" description="Disordered" evidence="6">
    <location>
        <begin position="1"/>
        <end position="25"/>
    </location>
</feature>
<reference evidence="11 12" key="1">
    <citation type="submission" date="2018-12" db="EMBL/GenBank/DDBJ databases">
        <title>The whole draft genome of Aquabacterium sp. SJQ9.</title>
        <authorList>
            <person name="Sun L."/>
            <person name="Gao X."/>
            <person name="Chen W."/>
            <person name="Huang K."/>
        </authorList>
    </citation>
    <scope>NUCLEOTIDE SEQUENCE [LARGE SCALE GENOMIC DNA]</scope>
    <source>
        <strain evidence="11 12">SJQ9</strain>
    </source>
</reference>
<dbReference type="Proteomes" id="UP000269265">
    <property type="component" value="Unassembled WGS sequence"/>
</dbReference>
<evidence type="ECO:0000256" key="4">
    <source>
        <dbReference type="ARBA" id="ARBA00022777"/>
    </source>
</evidence>
<dbReference type="GO" id="GO:0000155">
    <property type="term" value="F:phosphorelay sensor kinase activity"/>
    <property type="evidence" value="ECO:0007669"/>
    <property type="project" value="InterPro"/>
</dbReference>
<feature type="domain" description="PAC" evidence="10">
    <location>
        <begin position="99"/>
        <end position="154"/>
    </location>
</feature>
<feature type="domain" description="PAS" evidence="9">
    <location>
        <begin position="27"/>
        <end position="98"/>
    </location>
</feature>
<dbReference type="Pfam" id="PF08448">
    <property type="entry name" value="PAS_4"/>
    <property type="match status" value="1"/>
</dbReference>
<dbReference type="Gene3D" id="1.10.287.130">
    <property type="match status" value="1"/>
</dbReference>
<dbReference type="SUPFAM" id="SSF47384">
    <property type="entry name" value="Homodimeric domain of signal transducing histidine kinase"/>
    <property type="match status" value="1"/>
</dbReference>
<keyword evidence="4 11" id="KW-0418">Kinase</keyword>
<feature type="domain" description="Response regulatory" evidence="8">
    <location>
        <begin position="422"/>
        <end position="539"/>
    </location>
</feature>
<keyword evidence="5" id="KW-0597">Phosphoprotein</keyword>
<keyword evidence="3" id="KW-0808">Transferase</keyword>
<dbReference type="CDD" id="cd17546">
    <property type="entry name" value="REC_hyHK_CKI1_RcsC-like"/>
    <property type="match status" value="1"/>
</dbReference>
<evidence type="ECO:0000313" key="11">
    <source>
        <dbReference type="EMBL" id="RRS02435.1"/>
    </source>
</evidence>
<evidence type="ECO:0000259" key="8">
    <source>
        <dbReference type="PROSITE" id="PS50110"/>
    </source>
</evidence>
<dbReference type="RefSeq" id="WP_125245042.1">
    <property type="nucleotide sequence ID" value="NZ_RSED01000022.1"/>
</dbReference>
<dbReference type="PANTHER" id="PTHR43047">
    <property type="entry name" value="TWO-COMPONENT HISTIDINE PROTEIN KINASE"/>
    <property type="match status" value="1"/>
</dbReference>
<comment type="caution">
    <text evidence="11">The sequence shown here is derived from an EMBL/GenBank/DDBJ whole genome shotgun (WGS) entry which is preliminary data.</text>
</comment>
<dbReference type="PROSITE" id="PS50109">
    <property type="entry name" value="HIS_KIN"/>
    <property type="match status" value="1"/>
</dbReference>
<dbReference type="OrthoDB" id="5519028at2"/>